<dbReference type="STRING" id="525263.HMPREF0298_0444"/>
<sequence>MIPLWYPHDISGIAPTFRKPGYSQDFLNWSDGEQTYTPTVDHVVGAQFNGEMNYRGNGGRLPAGWLESVGAVQRAYMPVGTALNPVVLQPGERVRVEYGTTMMRVQYSEYSCTTSGASRTYDRVAQKPVATAPAGFWAEARLSPRPTAASARSMSPRANGRACLFLPKPSTEQLPLQGAPTMSLFVRAAASAVVLATAAGIAAAPAHALPVRDMGTANPTTIGAVCSNPGDRGQTIRIDRTYFDASAGTWTVSNYNSTPIPLTRTITEKKSNEWKVSAGVDFPIFDLIKISFSTSYSKSSSNEVGEVVGPYDVAPGTTAVMRAGWVVSDFSGEKTVCGQDRTWHGTGETFTATLPAERHVEISTRDNIRFS</sequence>
<name>C0XPS4_CORLD</name>
<evidence type="ECO:0000313" key="2">
    <source>
        <dbReference type="Proteomes" id="UP000006196"/>
    </source>
</evidence>
<dbReference type="Proteomes" id="UP000006196">
    <property type="component" value="Unassembled WGS sequence"/>
</dbReference>
<reference evidence="1" key="1">
    <citation type="submission" date="2009-01" db="EMBL/GenBank/DDBJ databases">
        <authorList>
            <person name="Qin X."/>
            <person name="Bachman B."/>
            <person name="Battles P."/>
            <person name="Bell A."/>
            <person name="Bess C."/>
            <person name="Bickham C."/>
            <person name="Chaboub L."/>
            <person name="Chen D."/>
            <person name="Coyle M."/>
            <person name="Deiros D.R."/>
            <person name="Dinh H."/>
            <person name="Forbes L."/>
            <person name="Fowler G."/>
            <person name="Francisco L."/>
            <person name="Fu Q."/>
            <person name="Gubbala S."/>
            <person name="Hale W."/>
            <person name="Han Y."/>
            <person name="Hemphill L."/>
            <person name="Highlander S.K."/>
            <person name="Hirani K."/>
            <person name="Hogues M."/>
            <person name="Jackson L."/>
            <person name="Jakkamsetti A."/>
            <person name="Javaid M."/>
            <person name="Jiang H."/>
            <person name="Korchina V."/>
            <person name="Kovar C."/>
            <person name="Lara F."/>
            <person name="Lee S."/>
            <person name="Mata R."/>
            <person name="Mathew T."/>
            <person name="Moen C."/>
            <person name="Morales K."/>
            <person name="Munidasa M."/>
            <person name="Nazareth L."/>
            <person name="Ngo R."/>
            <person name="Nguyen L."/>
            <person name="Okwuonu G."/>
            <person name="Ongeri F."/>
            <person name="Patil S."/>
            <person name="Petrosino J."/>
            <person name="Pham C."/>
            <person name="Pham P."/>
            <person name="Pu L.-L."/>
            <person name="Puazo M."/>
            <person name="Raj R."/>
            <person name="Reid J."/>
            <person name="Rouhana J."/>
            <person name="Saada N."/>
            <person name="Shang Y."/>
            <person name="Simmons D."/>
            <person name="Thornton R."/>
            <person name="Warren J."/>
            <person name="Weissenberger G."/>
            <person name="Zhang J."/>
            <person name="Zhang L."/>
            <person name="Zhou C."/>
            <person name="Zhu D."/>
            <person name="Muzny D."/>
            <person name="Worley K."/>
            <person name="Gibbs R."/>
        </authorList>
    </citation>
    <scope>NUCLEOTIDE SEQUENCE [LARGE SCALE GENOMIC DNA]</scope>
    <source>
        <strain evidence="1">DSM 44291</strain>
    </source>
</reference>
<proteinExistence type="predicted"/>
<keyword evidence="2" id="KW-1185">Reference proteome</keyword>
<protein>
    <submittedName>
        <fullName evidence="1">Uncharacterized protein</fullName>
    </submittedName>
</protein>
<dbReference type="eggNOG" id="ENOG5033PRS">
    <property type="taxonomic scope" value="Bacteria"/>
</dbReference>
<evidence type="ECO:0000313" key="1">
    <source>
        <dbReference type="EMBL" id="EEI17756.1"/>
    </source>
</evidence>
<organism evidence="1 2">
    <name type="scientific">Corynebacterium lipophiloflavum (strain ATCC 700352 / DSM 44291 / CCUG 37336 / JCM 10383 / DMMZ 1944)</name>
    <dbReference type="NCBI Taxonomy" id="525263"/>
    <lineage>
        <taxon>Bacteria</taxon>
        <taxon>Bacillati</taxon>
        <taxon>Actinomycetota</taxon>
        <taxon>Actinomycetes</taxon>
        <taxon>Mycobacteriales</taxon>
        <taxon>Corynebacteriaceae</taxon>
        <taxon>Corynebacterium</taxon>
    </lineage>
</organism>
<dbReference type="EMBL" id="ACHJ01000029">
    <property type="protein sequence ID" value="EEI17756.1"/>
    <property type="molecule type" value="Genomic_DNA"/>
</dbReference>
<gene>
    <name evidence="1" type="ORF">HMPREF0298_0444</name>
</gene>
<accession>C0XPS4</accession>
<comment type="caution">
    <text evidence="1">The sequence shown here is derived from an EMBL/GenBank/DDBJ whole genome shotgun (WGS) entry which is preliminary data.</text>
</comment>
<dbReference type="HOGENOM" id="CLU_745387_0_0_11"/>
<dbReference type="AlphaFoldDB" id="C0XPS4"/>